<dbReference type="Pfam" id="PF17751">
    <property type="entry name" value="SKICH"/>
    <property type="match status" value="1"/>
</dbReference>
<evidence type="ECO:0000313" key="4">
    <source>
        <dbReference type="EMBL" id="CDQ92569.1"/>
    </source>
</evidence>
<dbReference type="InterPro" id="IPR041611">
    <property type="entry name" value="SKICH"/>
</dbReference>
<dbReference type="Proteomes" id="UP000193380">
    <property type="component" value="Unassembled WGS sequence"/>
</dbReference>
<dbReference type="STRING" id="8022.A0A060YSW6"/>
<reference evidence="4" key="2">
    <citation type="submission" date="2014-03" db="EMBL/GenBank/DDBJ databases">
        <authorList>
            <person name="Genoscope - CEA"/>
        </authorList>
    </citation>
    <scope>NUCLEOTIDE SEQUENCE</scope>
</reference>
<dbReference type="GO" id="GO:0003713">
    <property type="term" value="F:transcription coactivator activity"/>
    <property type="evidence" value="ECO:0007669"/>
    <property type="project" value="TreeGrafter"/>
</dbReference>
<dbReference type="InterPro" id="IPR051002">
    <property type="entry name" value="UBA_autophagy_assoc_protein"/>
</dbReference>
<sequence length="151" mass="17480">MEKQSKVEFRNVGQMYFPQSRVECHYSLTSHHHWTNKDWIGLFKAGWSSVKEYTTFAWALTPEGYTEGNNANCCVHFQASYLPRPSAVEYQFVYVDQRGEVCARSRQFTFCISRPLDELETLTEERDEDEEGGEGDGDDLLLVVPRAQLLQ</sequence>
<evidence type="ECO:0000256" key="1">
    <source>
        <dbReference type="ARBA" id="ARBA00023054"/>
    </source>
</evidence>
<gene>
    <name evidence="4" type="ORF">GSONMT00041695001</name>
</gene>
<protein>
    <recommendedName>
        <fullName evidence="3">SKICH domain-containing protein</fullName>
    </recommendedName>
</protein>
<accession>A0A060YSW6</accession>
<dbReference type="PANTHER" id="PTHR31915">
    <property type="entry name" value="SKICH DOMAIN-CONTAINING PROTEIN"/>
    <property type="match status" value="1"/>
</dbReference>
<dbReference type="EMBL" id="FR913474">
    <property type="protein sequence ID" value="CDQ92569.1"/>
    <property type="molecule type" value="Genomic_DNA"/>
</dbReference>
<dbReference type="PaxDb" id="8022-A0A060YSW6"/>
<proteinExistence type="predicted"/>
<feature type="domain" description="SKICH" evidence="3">
    <location>
        <begin position="7"/>
        <end position="110"/>
    </location>
</feature>
<evidence type="ECO:0000256" key="2">
    <source>
        <dbReference type="SAM" id="MobiDB-lite"/>
    </source>
</evidence>
<dbReference type="PANTHER" id="PTHR31915:SF5">
    <property type="entry name" value="CALCIUM-BINDING AND COILED-COIL DOMAIN-CONTAINING PROTEIN 1"/>
    <property type="match status" value="1"/>
</dbReference>
<organism evidence="4 5">
    <name type="scientific">Oncorhynchus mykiss</name>
    <name type="common">Rainbow trout</name>
    <name type="synonym">Salmo gairdneri</name>
    <dbReference type="NCBI Taxonomy" id="8022"/>
    <lineage>
        <taxon>Eukaryota</taxon>
        <taxon>Metazoa</taxon>
        <taxon>Chordata</taxon>
        <taxon>Craniata</taxon>
        <taxon>Vertebrata</taxon>
        <taxon>Euteleostomi</taxon>
        <taxon>Actinopterygii</taxon>
        <taxon>Neopterygii</taxon>
        <taxon>Teleostei</taxon>
        <taxon>Protacanthopterygii</taxon>
        <taxon>Salmoniformes</taxon>
        <taxon>Salmonidae</taxon>
        <taxon>Salmoninae</taxon>
        <taxon>Oncorhynchus</taxon>
    </lineage>
</organism>
<keyword evidence="1" id="KW-0175">Coiled coil</keyword>
<feature type="region of interest" description="Disordered" evidence="2">
    <location>
        <begin position="121"/>
        <end position="140"/>
    </location>
</feature>
<dbReference type="GO" id="GO:0045944">
    <property type="term" value="P:positive regulation of transcription by RNA polymerase II"/>
    <property type="evidence" value="ECO:0007669"/>
    <property type="project" value="TreeGrafter"/>
</dbReference>
<dbReference type="Gene3D" id="2.60.40.2840">
    <property type="match status" value="1"/>
</dbReference>
<feature type="compositionally biased region" description="Acidic residues" evidence="2">
    <location>
        <begin position="121"/>
        <end position="139"/>
    </location>
</feature>
<reference evidence="4" key="1">
    <citation type="journal article" date="2014" name="Nat. Commun.">
        <title>The rainbow trout genome provides novel insights into evolution after whole-genome duplication in vertebrates.</title>
        <authorList>
            <person name="Berthelot C."/>
            <person name="Brunet F."/>
            <person name="Chalopin D."/>
            <person name="Juanchich A."/>
            <person name="Bernard M."/>
            <person name="Noel B."/>
            <person name="Bento P."/>
            <person name="Da Silva C."/>
            <person name="Labadie K."/>
            <person name="Alberti A."/>
            <person name="Aury J.M."/>
            <person name="Louis A."/>
            <person name="Dehais P."/>
            <person name="Bardou P."/>
            <person name="Montfort J."/>
            <person name="Klopp C."/>
            <person name="Cabau C."/>
            <person name="Gaspin C."/>
            <person name="Thorgaard G.H."/>
            <person name="Boussaha M."/>
            <person name="Quillet E."/>
            <person name="Guyomard R."/>
            <person name="Galiana D."/>
            <person name="Bobe J."/>
            <person name="Volff J.N."/>
            <person name="Genet C."/>
            <person name="Wincker P."/>
            <person name="Jaillon O."/>
            <person name="Roest Crollius H."/>
            <person name="Guiguen Y."/>
        </authorList>
    </citation>
    <scope>NUCLEOTIDE SEQUENCE [LARGE SCALE GENOMIC DNA]</scope>
</reference>
<name>A0A060YSW6_ONCMY</name>
<evidence type="ECO:0000313" key="5">
    <source>
        <dbReference type="Proteomes" id="UP000193380"/>
    </source>
</evidence>
<evidence type="ECO:0000259" key="3">
    <source>
        <dbReference type="Pfam" id="PF17751"/>
    </source>
</evidence>
<dbReference type="AlphaFoldDB" id="A0A060YSW6"/>
<feature type="non-terminal residue" evidence="4">
    <location>
        <position position="151"/>
    </location>
</feature>